<gene>
    <name evidence="1" type="ORF">AVEN_127516_1</name>
</gene>
<evidence type="ECO:0000313" key="1">
    <source>
        <dbReference type="EMBL" id="GBN26740.1"/>
    </source>
</evidence>
<dbReference type="EMBL" id="BGPR01007425">
    <property type="protein sequence ID" value="GBN26740.1"/>
    <property type="molecule type" value="Genomic_DNA"/>
</dbReference>
<sequence>MSRNNRYLLKFIDRFARWVEAVPMVEQATTIVALSYRNGFLVFRICPRPILHKHPPAPSKMQAKLKSSQTADIFGQKRSLLFPPPLMPLYGK</sequence>
<dbReference type="OrthoDB" id="1938712at2759"/>
<dbReference type="AlphaFoldDB" id="A0A4Y2MK43"/>
<reference evidence="1 2" key="1">
    <citation type="journal article" date="2019" name="Sci. Rep.">
        <title>Orb-weaving spider Araneus ventricosus genome elucidates the spidroin gene catalogue.</title>
        <authorList>
            <person name="Kono N."/>
            <person name="Nakamura H."/>
            <person name="Ohtoshi R."/>
            <person name="Moran D.A.P."/>
            <person name="Shinohara A."/>
            <person name="Yoshida Y."/>
            <person name="Fujiwara M."/>
            <person name="Mori M."/>
            <person name="Tomita M."/>
            <person name="Arakawa K."/>
        </authorList>
    </citation>
    <scope>NUCLEOTIDE SEQUENCE [LARGE SCALE GENOMIC DNA]</scope>
</reference>
<evidence type="ECO:0008006" key="3">
    <source>
        <dbReference type="Google" id="ProtNLM"/>
    </source>
</evidence>
<organism evidence="1 2">
    <name type="scientific">Araneus ventricosus</name>
    <name type="common">Orbweaver spider</name>
    <name type="synonym">Epeira ventricosa</name>
    <dbReference type="NCBI Taxonomy" id="182803"/>
    <lineage>
        <taxon>Eukaryota</taxon>
        <taxon>Metazoa</taxon>
        <taxon>Ecdysozoa</taxon>
        <taxon>Arthropoda</taxon>
        <taxon>Chelicerata</taxon>
        <taxon>Arachnida</taxon>
        <taxon>Araneae</taxon>
        <taxon>Araneomorphae</taxon>
        <taxon>Entelegynae</taxon>
        <taxon>Araneoidea</taxon>
        <taxon>Araneidae</taxon>
        <taxon>Araneus</taxon>
    </lineage>
</organism>
<name>A0A4Y2MK43_ARAVE</name>
<accession>A0A4Y2MK43</accession>
<proteinExistence type="predicted"/>
<evidence type="ECO:0000313" key="2">
    <source>
        <dbReference type="Proteomes" id="UP000499080"/>
    </source>
</evidence>
<comment type="caution">
    <text evidence="1">The sequence shown here is derived from an EMBL/GenBank/DDBJ whole genome shotgun (WGS) entry which is preliminary data.</text>
</comment>
<dbReference type="Proteomes" id="UP000499080">
    <property type="component" value="Unassembled WGS sequence"/>
</dbReference>
<protein>
    <recommendedName>
        <fullName evidence="3">Integrase catalytic domain-containing protein</fullName>
    </recommendedName>
</protein>
<keyword evidence="2" id="KW-1185">Reference proteome</keyword>